<dbReference type="PROSITE" id="PS50405">
    <property type="entry name" value="GST_CTER"/>
    <property type="match status" value="1"/>
</dbReference>
<dbReference type="PANTHER" id="PTHR44051:SF2">
    <property type="entry name" value="HYPOTHETICAL GLUTATHIONE S-TRANSFERASE LIKE PROTEIN"/>
    <property type="match status" value="1"/>
</dbReference>
<dbReference type="Gene3D" id="3.40.30.10">
    <property type="entry name" value="Glutaredoxin"/>
    <property type="match status" value="1"/>
</dbReference>
<name>A0A3B0XD95_9ZZZZ</name>
<feature type="domain" description="GST N-terminal" evidence="1">
    <location>
        <begin position="1"/>
        <end position="81"/>
    </location>
</feature>
<dbReference type="EC" id="2.5.1.18" evidence="3"/>
<proteinExistence type="predicted"/>
<dbReference type="SUPFAM" id="SSF47616">
    <property type="entry name" value="GST C-terminal domain-like"/>
    <property type="match status" value="1"/>
</dbReference>
<accession>A0A3B0XD95</accession>
<dbReference type="PANTHER" id="PTHR44051">
    <property type="entry name" value="GLUTATHIONE S-TRANSFERASE-RELATED"/>
    <property type="match status" value="1"/>
</dbReference>
<dbReference type="InterPro" id="IPR036282">
    <property type="entry name" value="Glutathione-S-Trfase_C_sf"/>
</dbReference>
<evidence type="ECO:0000313" key="3">
    <source>
        <dbReference type="EMBL" id="VAW59549.1"/>
    </source>
</evidence>
<evidence type="ECO:0000259" key="1">
    <source>
        <dbReference type="PROSITE" id="PS50404"/>
    </source>
</evidence>
<organism evidence="3">
    <name type="scientific">hydrothermal vent metagenome</name>
    <dbReference type="NCBI Taxonomy" id="652676"/>
    <lineage>
        <taxon>unclassified sequences</taxon>
        <taxon>metagenomes</taxon>
        <taxon>ecological metagenomes</taxon>
    </lineage>
</organism>
<dbReference type="Gene3D" id="1.20.1050.10">
    <property type="match status" value="1"/>
</dbReference>
<dbReference type="PROSITE" id="PS50404">
    <property type="entry name" value="GST_NTER"/>
    <property type="match status" value="1"/>
</dbReference>
<protein>
    <submittedName>
        <fullName evidence="3">Glutathione S-transferase, unnamed subgroup</fullName>
        <ecNumber evidence="3">2.5.1.18</ecNumber>
    </submittedName>
</protein>
<dbReference type="GO" id="GO:0004364">
    <property type="term" value="F:glutathione transferase activity"/>
    <property type="evidence" value="ECO:0007669"/>
    <property type="project" value="UniProtKB-EC"/>
</dbReference>
<dbReference type="SFLD" id="SFLDG00358">
    <property type="entry name" value="Main_(cytGST)"/>
    <property type="match status" value="1"/>
</dbReference>
<dbReference type="InterPro" id="IPR036249">
    <property type="entry name" value="Thioredoxin-like_sf"/>
</dbReference>
<dbReference type="InterPro" id="IPR010987">
    <property type="entry name" value="Glutathione-S-Trfase_C-like"/>
</dbReference>
<feature type="domain" description="GST C-terminal" evidence="2">
    <location>
        <begin position="89"/>
        <end position="204"/>
    </location>
</feature>
<sequence length="204" mass="23518">MIRLHGLEVSGNTYKIKLLLNLLNIKYEFIPLDIKNKQHKSEAFLKLNPRGEFPVLEDGSLIVWDSQAILIYLAKQYGTQENNHWYPDNAPAIAHITQWLTVANGEIFLTLGKARAMLKFGYAGDLELAQKRGIKILQWIDQHLKDRNWLATEQPSIADITCYPYIALCEEGDISLSHYPAIHRWFKRIQNINGYVSMPGIKRE</sequence>
<dbReference type="InterPro" id="IPR004045">
    <property type="entry name" value="Glutathione_S-Trfase_N"/>
</dbReference>
<reference evidence="3" key="1">
    <citation type="submission" date="2018-06" db="EMBL/GenBank/DDBJ databases">
        <authorList>
            <person name="Zhirakovskaya E."/>
        </authorList>
    </citation>
    <scope>NUCLEOTIDE SEQUENCE</scope>
</reference>
<dbReference type="SFLD" id="SFLDG01151">
    <property type="entry name" value="Main.2:_Nu-like"/>
    <property type="match status" value="1"/>
</dbReference>
<dbReference type="EMBL" id="UOFH01000090">
    <property type="protein sequence ID" value="VAW59549.1"/>
    <property type="molecule type" value="Genomic_DNA"/>
</dbReference>
<dbReference type="InterPro" id="IPR004046">
    <property type="entry name" value="GST_C"/>
</dbReference>
<dbReference type="InterPro" id="IPR040079">
    <property type="entry name" value="Glutathione_S-Trfase"/>
</dbReference>
<dbReference type="AlphaFoldDB" id="A0A3B0XD95"/>
<dbReference type="Pfam" id="PF00043">
    <property type="entry name" value="GST_C"/>
    <property type="match status" value="1"/>
</dbReference>
<dbReference type="SUPFAM" id="SSF52833">
    <property type="entry name" value="Thioredoxin-like"/>
    <property type="match status" value="1"/>
</dbReference>
<gene>
    <name evidence="3" type="ORF">MNBD_GAMMA08-774</name>
</gene>
<keyword evidence="3" id="KW-0808">Transferase</keyword>
<evidence type="ECO:0000259" key="2">
    <source>
        <dbReference type="PROSITE" id="PS50405"/>
    </source>
</evidence>
<dbReference type="Pfam" id="PF02798">
    <property type="entry name" value="GST_N"/>
    <property type="match status" value="1"/>
</dbReference>
<dbReference type="SFLD" id="SFLDS00019">
    <property type="entry name" value="Glutathione_Transferase_(cytos"/>
    <property type="match status" value="1"/>
</dbReference>